<dbReference type="Proteomes" id="UP000703674">
    <property type="component" value="Unassembled WGS sequence"/>
</dbReference>
<dbReference type="EMBL" id="JAAVJR010001678">
    <property type="protein sequence ID" value="NJW55897.1"/>
    <property type="molecule type" value="Genomic_DNA"/>
</dbReference>
<protein>
    <submittedName>
        <fullName evidence="1">Peptidase M28</fullName>
    </submittedName>
</protein>
<reference evidence="1 2" key="1">
    <citation type="submission" date="2020-03" db="EMBL/GenBank/DDBJ databases">
        <title>Salinimicrobium sp. nov, isolated from SCS.</title>
        <authorList>
            <person name="Cao W.R."/>
        </authorList>
    </citation>
    <scope>NUCLEOTIDE SEQUENCE [LARGE SCALE GENOMIC DNA]</scope>
    <source>
        <strain evidence="2">J15B91</strain>
    </source>
</reference>
<accession>A0ABX1D777</accession>
<organism evidence="1 2">
    <name type="scientific">Salinimicrobium oceani</name>
    <dbReference type="NCBI Taxonomy" id="2722702"/>
    <lineage>
        <taxon>Bacteria</taxon>
        <taxon>Pseudomonadati</taxon>
        <taxon>Bacteroidota</taxon>
        <taxon>Flavobacteriia</taxon>
        <taxon>Flavobacteriales</taxon>
        <taxon>Flavobacteriaceae</taxon>
        <taxon>Salinimicrobium</taxon>
    </lineage>
</organism>
<evidence type="ECO:0000313" key="2">
    <source>
        <dbReference type="Proteomes" id="UP000703674"/>
    </source>
</evidence>
<keyword evidence="2" id="KW-1185">Reference proteome</keyword>
<comment type="caution">
    <text evidence="1">The sequence shown here is derived from an EMBL/GenBank/DDBJ whole genome shotgun (WGS) entry which is preliminary data.</text>
</comment>
<evidence type="ECO:0000313" key="1">
    <source>
        <dbReference type="EMBL" id="NJW55897.1"/>
    </source>
</evidence>
<gene>
    <name evidence="1" type="ORF">HC175_23575</name>
</gene>
<name>A0ABX1D777_9FLAO</name>
<proteinExistence type="predicted"/>
<feature type="non-terminal residue" evidence="1">
    <location>
        <position position="1"/>
    </location>
</feature>
<sequence>YSAVAPEIMIPKPFISVEKIKAEVPGEETYTVKIASNRKVNRIELFADRSIDFTQFRANGREAGNLQPGKSDLHVFKNRWSDRLLTYYAANQDT</sequence>
<feature type="non-terminal residue" evidence="1">
    <location>
        <position position="94"/>
    </location>
</feature>